<dbReference type="EMBL" id="JAJFAZ020000007">
    <property type="protein sequence ID" value="KAI5318657.1"/>
    <property type="molecule type" value="Genomic_DNA"/>
</dbReference>
<evidence type="ECO:0000313" key="3">
    <source>
        <dbReference type="Proteomes" id="UP001054821"/>
    </source>
</evidence>
<gene>
    <name evidence="2" type="ORF">L3X38_038365</name>
</gene>
<feature type="domain" description="Retrovirus-related Pol polyprotein from transposon TNT 1-94-like beta-barrel" evidence="1">
    <location>
        <begin position="81"/>
        <end position="129"/>
    </location>
</feature>
<dbReference type="Pfam" id="PF22936">
    <property type="entry name" value="Pol_BBD"/>
    <property type="match status" value="1"/>
</dbReference>
<dbReference type="Proteomes" id="UP001054821">
    <property type="component" value="Chromosome 7"/>
</dbReference>
<accession>A0AAD4V6R1</accession>
<reference evidence="2 3" key="1">
    <citation type="journal article" date="2022" name="G3 (Bethesda)">
        <title>Whole-genome sequence and methylome profiling of the almond [Prunus dulcis (Mill.) D.A. Webb] cultivar 'Nonpareil'.</title>
        <authorList>
            <person name="D'Amico-Willman K.M."/>
            <person name="Ouma W.Z."/>
            <person name="Meulia T."/>
            <person name="Sideli G.M."/>
            <person name="Gradziel T.M."/>
            <person name="Fresnedo-Ramirez J."/>
        </authorList>
    </citation>
    <scope>NUCLEOTIDE SEQUENCE [LARGE SCALE GENOMIC DNA]</scope>
    <source>
        <strain evidence="2">Clone GOH B32 T37-40</strain>
    </source>
</reference>
<name>A0AAD4V6R1_PRUDU</name>
<dbReference type="InterPro" id="IPR054722">
    <property type="entry name" value="PolX-like_BBD"/>
</dbReference>
<protein>
    <recommendedName>
        <fullName evidence="1">Retrovirus-related Pol polyprotein from transposon TNT 1-94-like beta-barrel domain-containing protein</fullName>
    </recommendedName>
</protein>
<comment type="caution">
    <text evidence="2">The sequence shown here is derived from an EMBL/GenBank/DDBJ whole genome shotgun (WGS) entry which is preliminary data.</text>
</comment>
<organism evidence="2 3">
    <name type="scientific">Prunus dulcis</name>
    <name type="common">Almond</name>
    <name type="synonym">Amygdalus dulcis</name>
    <dbReference type="NCBI Taxonomy" id="3755"/>
    <lineage>
        <taxon>Eukaryota</taxon>
        <taxon>Viridiplantae</taxon>
        <taxon>Streptophyta</taxon>
        <taxon>Embryophyta</taxon>
        <taxon>Tracheophyta</taxon>
        <taxon>Spermatophyta</taxon>
        <taxon>Magnoliopsida</taxon>
        <taxon>eudicotyledons</taxon>
        <taxon>Gunneridae</taxon>
        <taxon>Pentapetalae</taxon>
        <taxon>rosids</taxon>
        <taxon>fabids</taxon>
        <taxon>Rosales</taxon>
        <taxon>Rosaceae</taxon>
        <taxon>Amygdaloideae</taxon>
        <taxon>Amygdaleae</taxon>
        <taxon>Prunus</taxon>
    </lineage>
</organism>
<dbReference type="AlphaFoldDB" id="A0AAD4V6R1"/>
<keyword evidence="3" id="KW-1185">Reference proteome</keyword>
<evidence type="ECO:0000259" key="1">
    <source>
        <dbReference type="Pfam" id="PF22936"/>
    </source>
</evidence>
<evidence type="ECO:0000313" key="2">
    <source>
        <dbReference type="EMBL" id="KAI5318657.1"/>
    </source>
</evidence>
<sequence length="220" mass="25135">MMLLTSLPPSDKHFRTMLMFGKGTLKFEDVGQDVLVHHRMVQCLGECFPNEGLVAKARKSDRSSKRESKKSNKGRLKSRVKDGCFEVEGTGTIYVNLYDVIVRTLGMVRYILKLKKNLISLSTFDKNGYSYKAIVIGGAIISFKNDLEDETQLWHLRLGHISEQPIAYTLIPSDEKTKLKPKYLECIFLDFNSGVKDFKLGSSEPKENTQQGCRMRRLYI</sequence>
<proteinExistence type="predicted"/>